<feature type="chain" id="PRO_5024832797" description="Cyanovirin-N domain-containing protein" evidence="1">
    <location>
        <begin position="20"/>
        <end position="181"/>
    </location>
</feature>
<protein>
    <recommendedName>
        <fullName evidence="4">Cyanovirin-N domain-containing protein</fullName>
    </recommendedName>
</protein>
<dbReference type="InterPro" id="IPR036673">
    <property type="entry name" value="Cyanovirin-N_sf"/>
</dbReference>
<reference evidence="2 3" key="1">
    <citation type="submission" date="2019-04" db="EMBL/GenBank/DDBJ databases">
        <title>Friends and foes A comparative genomics studyof 23 Aspergillus species from section Flavi.</title>
        <authorList>
            <consortium name="DOE Joint Genome Institute"/>
            <person name="Kjaerbolling I."/>
            <person name="Vesth T."/>
            <person name="Frisvad J.C."/>
            <person name="Nybo J.L."/>
            <person name="Theobald S."/>
            <person name="Kildgaard S."/>
            <person name="Isbrandt T."/>
            <person name="Kuo A."/>
            <person name="Sato A."/>
            <person name="Lyhne E.K."/>
            <person name="Kogle M.E."/>
            <person name="Wiebenga A."/>
            <person name="Kun R.S."/>
            <person name="Lubbers R.J."/>
            <person name="Makela M.R."/>
            <person name="Barry K."/>
            <person name="Chovatia M."/>
            <person name="Clum A."/>
            <person name="Daum C."/>
            <person name="Haridas S."/>
            <person name="He G."/>
            <person name="LaButti K."/>
            <person name="Lipzen A."/>
            <person name="Mondo S."/>
            <person name="Riley R."/>
            <person name="Salamov A."/>
            <person name="Simmons B.A."/>
            <person name="Magnuson J.K."/>
            <person name="Henrissat B."/>
            <person name="Mortensen U.H."/>
            <person name="Larsen T.O."/>
            <person name="Devries R.P."/>
            <person name="Grigoriev I.V."/>
            <person name="Machida M."/>
            <person name="Baker S.E."/>
            <person name="Andersen M.R."/>
        </authorList>
    </citation>
    <scope>NUCLEOTIDE SEQUENCE [LARGE SCALE GENOMIC DNA]</scope>
    <source>
        <strain evidence="2 3">IBT 29228</strain>
    </source>
</reference>
<sequence length="181" mass="19697">MYQALVFLFTLCLSTLVAGGKTASKVAIPDSNQQRGSINTKCHGFYINGERAGIAGERMQRPVGPNGQRLPTPMQSPNTPQSLWATCDRRVKGMRTSKLDMNLCLGWHPTAEELVPQSRGNGITKGACGSCYYTKPNLVCLCSVKKKQDDRIIVNLDKVVEATHDGFLACFENTGTQVAMG</sequence>
<dbReference type="AlphaFoldDB" id="A0A5N7B1N3"/>
<evidence type="ECO:0000313" key="2">
    <source>
        <dbReference type="EMBL" id="KAE8375249.1"/>
    </source>
</evidence>
<feature type="signal peptide" evidence="1">
    <location>
        <begin position="1"/>
        <end position="19"/>
    </location>
</feature>
<evidence type="ECO:0000256" key="1">
    <source>
        <dbReference type="SAM" id="SignalP"/>
    </source>
</evidence>
<evidence type="ECO:0000313" key="3">
    <source>
        <dbReference type="Proteomes" id="UP000326198"/>
    </source>
</evidence>
<name>A0A5N7B1N3_9EURO</name>
<dbReference type="EMBL" id="ML736264">
    <property type="protein sequence ID" value="KAE8375249.1"/>
    <property type="molecule type" value="Genomic_DNA"/>
</dbReference>
<gene>
    <name evidence="2" type="ORF">BDV26DRAFT_295174</name>
</gene>
<organism evidence="2 3">
    <name type="scientific">Aspergillus bertholletiae</name>
    <dbReference type="NCBI Taxonomy" id="1226010"/>
    <lineage>
        <taxon>Eukaryota</taxon>
        <taxon>Fungi</taxon>
        <taxon>Dikarya</taxon>
        <taxon>Ascomycota</taxon>
        <taxon>Pezizomycotina</taxon>
        <taxon>Eurotiomycetes</taxon>
        <taxon>Eurotiomycetidae</taxon>
        <taxon>Eurotiales</taxon>
        <taxon>Aspergillaceae</taxon>
        <taxon>Aspergillus</taxon>
        <taxon>Aspergillus subgen. Circumdati</taxon>
    </lineage>
</organism>
<keyword evidence="1" id="KW-0732">Signal</keyword>
<proteinExistence type="predicted"/>
<keyword evidence="3" id="KW-1185">Reference proteome</keyword>
<dbReference type="SUPFAM" id="SSF51322">
    <property type="entry name" value="Cyanovirin-N"/>
    <property type="match status" value="1"/>
</dbReference>
<dbReference type="Gene3D" id="2.30.60.10">
    <property type="entry name" value="Cyanovirin-N"/>
    <property type="match status" value="1"/>
</dbReference>
<dbReference type="Proteomes" id="UP000326198">
    <property type="component" value="Unassembled WGS sequence"/>
</dbReference>
<evidence type="ECO:0008006" key="4">
    <source>
        <dbReference type="Google" id="ProtNLM"/>
    </source>
</evidence>
<dbReference type="OrthoDB" id="4480031at2759"/>
<accession>A0A5N7B1N3</accession>